<feature type="non-terminal residue" evidence="11">
    <location>
        <position position="1093"/>
    </location>
</feature>
<gene>
    <name evidence="11" type="primary">Ipo4</name>
    <name evidence="11" type="ORF">GTO92_0017091</name>
</gene>
<keyword evidence="7" id="KW-0539">Nucleus</keyword>
<evidence type="ECO:0000259" key="10">
    <source>
        <dbReference type="PROSITE" id="PS50166"/>
    </source>
</evidence>
<dbReference type="GeneID" id="120525374"/>
<feature type="compositionally biased region" description="Acidic residues" evidence="9">
    <location>
        <begin position="308"/>
        <end position="327"/>
    </location>
</feature>
<dbReference type="InterPro" id="IPR021133">
    <property type="entry name" value="HEAT_type_2"/>
</dbReference>
<keyword evidence="6" id="KW-0653">Protein transport</keyword>
<dbReference type="Proteomes" id="UP001166052">
    <property type="component" value="Unassembled WGS sequence"/>
</dbReference>
<evidence type="ECO:0000256" key="4">
    <source>
        <dbReference type="ARBA" id="ARBA00022490"/>
    </source>
</evidence>
<dbReference type="InterPro" id="IPR016024">
    <property type="entry name" value="ARM-type_fold"/>
</dbReference>
<dbReference type="PROSITE" id="PS50077">
    <property type="entry name" value="HEAT_REPEAT"/>
    <property type="match status" value="1"/>
</dbReference>
<dbReference type="InterPro" id="IPR001494">
    <property type="entry name" value="Importin-beta_N"/>
</dbReference>
<dbReference type="EMBL" id="JAAWVN010011815">
    <property type="protein sequence ID" value="MBN3291245.1"/>
    <property type="molecule type" value="Genomic_DNA"/>
</dbReference>
<keyword evidence="3" id="KW-0813">Transport</keyword>
<evidence type="ECO:0000313" key="12">
    <source>
        <dbReference type="Proteomes" id="UP001166052"/>
    </source>
</evidence>
<keyword evidence="5" id="KW-0677">Repeat</keyword>
<dbReference type="InterPro" id="IPR057672">
    <property type="entry name" value="TPR_IPO4/5"/>
</dbReference>
<evidence type="ECO:0000256" key="3">
    <source>
        <dbReference type="ARBA" id="ARBA00022448"/>
    </source>
</evidence>
<dbReference type="PANTHER" id="PTHR10527">
    <property type="entry name" value="IMPORTIN BETA"/>
    <property type="match status" value="1"/>
</dbReference>
<accession>A0ABS2YWT6</accession>
<evidence type="ECO:0000256" key="8">
    <source>
        <dbReference type="PROSITE-ProRule" id="PRU00103"/>
    </source>
</evidence>
<evidence type="ECO:0000256" key="1">
    <source>
        <dbReference type="ARBA" id="ARBA00004123"/>
    </source>
</evidence>
<feature type="non-terminal residue" evidence="11">
    <location>
        <position position="1"/>
    </location>
</feature>
<dbReference type="PROSITE" id="PS50166">
    <property type="entry name" value="IMPORTIN_B_NT"/>
    <property type="match status" value="1"/>
</dbReference>
<feature type="repeat" description="HEAT" evidence="8">
    <location>
        <begin position="914"/>
        <end position="952"/>
    </location>
</feature>
<evidence type="ECO:0000256" key="2">
    <source>
        <dbReference type="ARBA" id="ARBA00004496"/>
    </source>
</evidence>
<keyword evidence="12" id="KW-1185">Reference proteome</keyword>
<evidence type="ECO:0000256" key="9">
    <source>
        <dbReference type="SAM" id="MobiDB-lite"/>
    </source>
</evidence>
<dbReference type="RefSeq" id="XP_039603543.1">
    <property type="nucleotide sequence ID" value="XM_039747609.1"/>
</dbReference>
<feature type="region of interest" description="Disordered" evidence="9">
    <location>
        <begin position="307"/>
        <end position="327"/>
    </location>
</feature>
<comment type="subcellular location">
    <subcellularLocation>
        <location evidence="2">Cytoplasm</location>
    </subcellularLocation>
    <subcellularLocation>
        <location evidence="1">Nucleus</location>
    </subcellularLocation>
</comment>
<organism evidence="11 12">
    <name type="scientific">Polypterus senegalus</name>
    <name type="common">Senegal bichir</name>
    <dbReference type="NCBI Taxonomy" id="55291"/>
    <lineage>
        <taxon>Eukaryota</taxon>
        <taxon>Metazoa</taxon>
        <taxon>Chordata</taxon>
        <taxon>Craniata</taxon>
        <taxon>Vertebrata</taxon>
        <taxon>Euteleostomi</taxon>
        <taxon>Actinopterygii</taxon>
        <taxon>Polypteriformes</taxon>
        <taxon>Polypteridae</taxon>
        <taxon>Polypterus</taxon>
    </lineage>
</organism>
<evidence type="ECO:0000256" key="6">
    <source>
        <dbReference type="ARBA" id="ARBA00022927"/>
    </source>
</evidence>
<comment type="caution">
    <text evidence="11">The sequence shown here is derived from an EMBL/GenBank/DDBJ whole genome shotgun (WGS) entry which is preliminary data.</text>
</comment>
<dbReference type="Pfam" id="PF25780">
    <property type="entry name" value="TPR_IPO5"/>
    <property type="match status" value="1"/>
</dbReference>
<dbReference type="Gene3D" id="1.25.10.10">
    <property type="entry name" value="Leucine-rich Repeat Variant"/>
    <property type="match status" value="1"/>
</dbReference>
<proteinExistence type="predicted"/>
<dbReference type="Pfam" id="PF03810">
    <property type="entry name" value="IBN_N"/>
    <property type="match status" value="1"/>
</dbReference>
<feature type="domain" description="Importin N-terminal" evidence="10">
    <location>
        <begin position="26"/>
        <end position="92"/>
    </location>
</feature>
<name>A0ABS2YWT6_POLSE</name>
<evidence type="ECO:0000256" key="5">
    <source>
        <dbReference type="ARBA" id="ARBA00022737"/>
    </source>
</evidence>
<protein>
    <submittedName>
        <fullName evidence="11">IPO4 protein</fullName>
    </submittedName>
</protein>
<dbReference type="InterPro" id="IPR040122">
    <property type="entry name" value="Importin_beta"/>
</dbReference>
<dbReference type="InterPro" id="IPR058584">
    <property type="entry name" value="IMB1_TNPO1-like_TPR"/>
</dbReference>
<keyword evidence="4" id="KW-0963">Cytoplasm</keyword>
<sequence length="1093" mass="120564">MAEQLQELEHILSQLVQPDNATLQQATAQLKTAFKHPHVVPALCTIMTNSMDPQIRQSAAVMVRMHVSKHWKKLASDIKESMKPLILQALRHETEHKVHHSLSQLVATMMKHESPDRWPDLLSFLNTLIKSSNPQERQIGLLVLSKILDSNPEPFKPYFKDLLKLFHVTLEDRGNTAAVFYSVQALTSMVSYIGSDELNLIRLLVPKLIASIKHLIQANQDQASEAMEVFDEMMDSEVAIIVPHLSIMVHFCLEICANSSLEDSLRVKALSCIGSLIRVKGKAILKQKLLSSILQVLFPIMCTVPPPGEEDPEDAEPDPDDVGDDVEAQSPKHCAAQVIDMLALHLPPEKLFSHLTPMTEAALCSDNQYDRKAGLMCLAVLAEGCADYIRQKYLSSMLQVICRSLNDTSQVVRNAALFALGQFSEHLQPDISKFSDELMPLLLNYLSGTDNKHCSHVTKAYYALENFAENLGDKIEPYLPTLMERMLTNLQCSQSLRIKELSVSAIGAIANAAKGALLPYFHPIMESLKGYLLNTQVDGRALQVQAVETLAVLAHTMGKEAFAPLADECVQLGINLTNSVDDPDLRRCTYSLFSAISAVSPTAVAANLPTITTLMTMSLKSTEGVTAHLNEENQSFLLLEDDDDDEGNNETLIEEETEEEQDNNDIAGFSVENAYIDEKEDACIALGEIAYNSGSQFLPYLETCFQEVYKLRDFPHENVRKAVYESVGQFCRAVHRVWKENPSDVNKEALHSLFSMVMPSYLNLVKEEKDRHVVMAMFDSLNAILKECGPELLQGAGRLDGISKAIRDVLQKKAACQDNEDYDDDEEEQAEFDSMLQEYAGEGIPLLAKACGVQTFAPYFAGFLPLLLPKTKSSSVADRSFSIGTIAETLAALGEAAKAGGASGTVSSHFAQRLLPVMVAGVRDEDDEVRSNSVFGLGALMEACGDSVSQQYPAVLGVFSSLMSHESNQRVLDNVCAALARMIMTCLPCVPVEQVFPVFLQHLPLKEDLEENSTIFNCLAFLYSKNQSLIIQNLKTVLGIVGQALGTPELKEDTQNTLCLMLRDVTQRFPQEFQTALISLPAEAAAKIAASTS</sequence>
<dbReference type="Pfam" id="PF25574">
    <property type="entry name" value="TPR_IMB1"/>
    <property type="match status" value="1"/>
</dbReference>
<evidence type="ECO:0000313" key="11">
    <source>
        <dbReference type="EMBL" id="MBN3291245.1"/>
    </source>
</evidence>
<dbReference type="SUPFAM" id="SSF48371">
    <property type="entry name" value="ARM repeat"/>
    <property type="match status" value="2"/>
</dbReference>
<evidence type="ECO:0000256" key="7">
    <source>
        <dbReference type="ARBA" id="ARBA00023242"/>
    </source>
</evidence>
<dbReference type="SMART" id="SM00913">
    <property type="entry name" value="IBN_N"/>
    <property type="match status" value="1"/>
</dbReference>
<dbReference type="InterPro" id="IPR011989">
    <property type="entry name" value="ARM-like"/>
</dbReference>
<reference evidence="11" key="1">
    <citation type="journal article" date="2021" name="Cell">
        <title>Tracing the genetic footprints of vertebrate landing in non-teleost ray-finned fishes.</title>
        <authorList>
            <person name="Bi X."/>
            <person name="Wang K."/>
            <person name="Yang L."/>
            <person name="Pan H."/>
            <person name="Jiang H."/>
            <person name="Wei Q."/>
            <person name="Fang M."/>
            <person name="Yu H."/>
            <person name="Zhu C."/>
            <person name="Cai Y."/>
            <person name="He Y."/>
            <person name="Gan X."/>
            <person name="Zeng H."/>
            <person name="Yu D."/>
            <person name="Zhu Y."/>
            <person name="Jiang H."/>
            <person name="Qiu Q."/>
            <person name="Yang H."/>
            <person name="Zhang Y.E."/>
            <person name="Wang W."/>
            <person name="Zhu M."/>
            <person name="He S."/>
            <person name="Zhang G."/>
        </authorList>
    </citation>
    <scope>NUCLEOTIDE SEQUENCE</scope>
    <source>
        <strain evidence="11">Bchr_001</strain>
    </source>
</reference>